<dbReference type="EMBL" id="SDOZ01000002">
    <property type="protein sequence ID" value="RXZ61726.1"/>
    <property type="molecule type" value="Genomic_DNA"/>
</dbReference>
<name>A0A4V1QV80_9FIRM</name>
<accession>A0A4V1QV80</accession>
<dbReference type="Pfam" id="PF20648">
    <property type="entry name" value="DUF6809"/>
    <property type="match status" value="1"/>
</dbReference>
<dbReference type="AlphaFoldDB" id="A0A4V1QV80"/>
<dbReference type="InterPro" id="IPR049215">
    <property type="entry name" value="DUF6809"/>
</dbReference>
<proteinExistence type="predicted"/>
<sequence>MQKKYSVMRQIYLGRRGDFQIYKLTKNCKTLQKLFCKKADDFELKLNEDLKNEFGQVMDTYGDLYSELMLERYEEGFKMGLRLAFEAFDDPETDFDE</sequence>
<dbReference type="Proteomes" id="UP000291269">
    <property type="component" value="Unassembled WGS sequence"/>
</dbReference>
<keyword evidence="2" id="KW-1185">Reference proteome</keyword>
<comment type="caution">
    <text evidence="1">The sequence shown here is derived from an EMBL/GenBank/DDBJ whole genome shotgun (WGS) entry which is preliminary data.</text>
</comment>
<reference evidence="1 2" key="1">
    <citation type="journal article" date="2019" name="Gut">
        <title>Antibiotics-induced monodominance of a novel gut bacterial order.</title>
        <authorList>
            <person name="Hildebrand F."/>
            <person name="Moitinho-Silva L."/>
            <person name="Blasche S."/>
            <person name="Jahn M.T."/>
            <person name="Gossmann T.I."/>
            <person name="Heuerta-Cepas J."/>
            <person name="Hercog R."/>
            <person name="Luetge M."/>
            <person name="Bahram M."/>
            <person name="Pryszlak A."/>
            <person name="Alves R.J."/>
            <person name="Waszak S.M."/>
            <person name="Zhu A."/>
            <person name="Ye L."/>
            <person name="Costea P.I."/>
            <person name="Aalvink S."/>
            <person name="Belzer C."/>
            <person name="Forslund S.K."/>
            <person name="Sunagawa S."/>
            <person name="Hentschel U."/>
            <person name="Merten C."/>
            <person name="Patil K.R."/>
            <person name="Benes V."/>
            <person name="Bork P."/>
        </authorList>
    </citation>
    <scope>NUCLEOTIDE SEQUENCE [LARGE SCALE GENOMIC DNA]</scope>
    <source>
        <strain evidence="1 2">HDS1380</strain>
    </source>
</reference>
<evidence type="ECO:0000313" key="2">
    <source>
        <dbReference type="Proteomes" id="UP000291269"/>
    </source>
</evidence>
<organism evidence="1 2">
    <name type="scientific">Candidatus Borkfalkia ceftriaxoniphila</name>
    <dbReference type="NCBI Taxonomy" id="2508949"/>
    <lineage>
        <taxon>Bacteria</taxon>
        <taxon>Bacillati</taxon>
        <taxon>Bacillota</taxon>
        <taxon>Clostridia</taxon>
        <taxon>Christensenellales</taxon>
        <taxon>Christensenellaceae</taxon>
        <taxon>Candidatus Borkfalkia</taxon>
    </lineage>
</organism>
<protein>
    <submittedName>
        <fullName evidence="1">Uncharacterized protein</fullName>
    </submittedName>
</protein>
<dbReference type="RefSeq" id="WP_129224673.1">
    <property type="nucleotide sequence ID" value="NZ_SDOZ01000002.1"/>
</dbReference>
<gene>
    <name evidence="1" type="ORF">ESZ91_04870</name>
</gene>
<evidence type="ECO:0000313" key="1">
    <source>
        <dbReference type="EMBL" id="RXZ61726.1"/>
    </source>
</evidence>